<keyword evidence="3 8" id="KW-1134">Transmembrane beta strand</keyword>
<comment type="subcellular location">
    <subcellularLocation>
        <location evidence="1 8">Cell outer membrane</location>
        <topology evidence="1 8">Multi-pass membrane protein</topology>
    </subcellularLocation>
</comment>
<comment type="caution">
    <text evidence="10">The sequence shown here is derived from an EMBL/GenBank/DDBJ whole genome shotgun (WGS) entry which is preliminary data.</text>
</comment>
<dbReference type="SUPFAM" id="SSF49464">
    <property type="entry name" value="Carboxypeptidase regulatory domain-like"/>
    <property type="match status" value="1"/>
</dbReference>
<keyword evidence="2 8" id="KW-0813">Transport</keyword>
<sequence length="1057" mass="118170">MKLDNVTIEQVFNKIESISEFRFLYETDAIDVKKNVSLEIKNKKIDFVLEELFRDSNVKYDLLDRQILLTQRQVMQNKINQSFNVSGIVLDNNGIPLPGATILEKGTQNGVQTDFDGKFNLKVSSSDIILVVSFVGFKTQEVEINGQMNLSISLEEDTAKLEEVVITGYGSQKRTNVTTAISQIKGDNLVKVATPTLGTSLTGQVPGLLVTTPISEPGNDTPTILVRGLSTITGANAPLIVIDGVANADGINRLDPNDIESVTVLKDASAAIYGAQSAGGVILITTKRGEIGKPKFNFSTGYGFVSPISVPKYSNAALQLKGLGFSEEVIEPWLDGTNKGTDWLDEVLKNTSGQQRHSLTASGGSETVNYFASLGYVSQEGQVTGDNQSGNKQYNFRSNIDAKLSDRLKLSFDVSGRRQDRVLLARSLQDNIRNTGLTTPLQPAYVQGMPTGGRVNQSALIVAKSEGNRKDIVDVLGTTIRLDYDIPKIDGLTFKMFGNIVTNQQYGKDWLVPFIYYDEDANGNLIEYEAIGRPVNRPQLTERFDRSTSLTYNARFNYSKNFGLHNIDAFIAYEQYKLKSNFIQAQRLDFDSTAVPELFAGTTDPNLIRNNGSSNESARQNYFGQISYDYDGKYLFQFHLRRDASERFSENERVGYFPGISAGWLISKEEFFNVSFIEHLKLRSSWGILGNDAIGRFNYLSLYEFAPGYVFDGSLVVGGNREGLLAAPNTTWEKKETRNLGFEFGMFDRKLFLELDFFKYITSDILISRNATVTDVSGIGSQLPNENLGEFENKGFEIQTTYRNNIGDFNYNISANFSRTKNETIFIDEPDFGESRIHQSREGRPWGTPLMYVVEGRFLSQADIDDPNKLGLGNVQLGDWIYRDINNDGIINVDDRVISDYNEIPQIIMGLNISASYKGFDLTVNTHANAKVKKFTHFYIAGEINNTAEYYFKNLYYNEAEPGTIPALNRGRDMNSVTQKDASFVRIKTLELGYTIPNKYMNKIGLDNARIYANGYNLFTFSKFNDYQLGDPEAFVSGSFHYQPSFKTITIGLNLGF</sequence>
<dbReference type="Pfam" id="PF13715">
    <property type="entry name" value="CarbopepD_reg_2"/>
    <property type="match status" value="1"/>
</dbReference>
<dbReference type="AlphaFoldDB" id="A0A8J6Q693"/>
<dbReference type="SUPFAM" id="SSF56935">
    <property type="entry name" value="Porins"/>
    <property type="match status" value="1"/>
</dbReference>
<dbReference type="InterPro" id="IPR036942">
    <property type="entry name" value="Beta-barrel_TonB_sf"/>
</dbReference>
<keyword evidence="5" id="KW-0732">Signal</keyword>
<evidence type="ECO:0000256" key="2">
    <source>
        <dbReference type="ARBA" id="ARBA00022448"/>
    </source>
</evidence>
<comment type="similarity">
    <text evidence="8">Belongs to the TonB-dependent receptor family.</text>
</comment>
<organism evidence="10 11">
    <name type="scientific">Aestuariibaculum sediminum</name>
    <dbReference type="NCBI Taxonomy" id="2770637"/>
    <lineage>
        <taxon>Bacteria</taxon>
        <taxon>Pseudomonadati</taxon>
        <taxon>Bacteroidota</taxon>
        <taxon>Flavobacteriia</taxon>
        <taxon>Flavobacteriales</taxon>
        <taxon>Flavobacteriaceae</taxon>
    </lineage>
</organism>
<evidence type="ECO:0000256" key="1">
    <source>
        <dbReference type="ARBA" id="ARBA00004571"/>
    </source>
</evidence>
<dbReference type="InterPro" id="IPR012910">
    <property type="entry name" value="Plug_dom"/>
</dbReference>
<proteinExistence type="inferred from homology"/>
<evidence type="ECO:0000256" key="8">
    <source>
        <dbReference type="PROSITE-ProRule" id="PRU01360"/>
    </source>
</evidence>
<protein>
    <submittedName>
        <fullName evidence="10">TonB-dependent receptor</fullName>
    </submittedName>
</protein>
<dbReference type="Proteomes" id="UP000600588">
    <property type="component" value="Unassembled WGS sequence"/>
</dbReference>
<dbReference type="Gene3D" id="2.170.130.10">
    <property type="entry name" value="TonB-dependent receptor, plug domain"/>
    <property type="match status" value="1"/>
</dbReference>
<evidence type="ECO:0000256" key="5">
    <source>
        <dbReference type="ARBA" id="ARBA00022729"/>
    </source>
</evidence>
<dbReference type="Gene3D" id="2.40.170.20">
    <property type="entry name" value="TonB-dependent receptor, beta-barrel domain"/>
    <property type="match status" value="1"/>
</dbReference>
<name>A0A8J6Q693_9FLAO</name>
<reference evidence="10 11" key="1">
    <citation type="submission" date="2020-09" db="EMBL/GenBank/DDBJ databases">
        <title>TT11 complete genome.</title>
        <authorList>
            <person name="Wu Z."/>
        </authorList>
    </citation>
    <scope>NUCLEOTIDE SEQUENCE [LARGE SCALE GENOMIC DNA]</scope>
    <source>
        <strain evidence="10 11">TT11</strain>
    </source>
</reference>
<dbReference type="NCBIfam" id="TIGR04057">
    <property type="entry name" value="SusC_RagA_signa"/>
    <property type="match status" value="1"/>
</dbReference>
<feature type="domain" description="TonB-dependent receptor plug" evidence="9">
    <location>
        <begin position="175"/>
        <end position="281"/>
    </location>
</feature>
<evidence type="ECO:0000313" key="10">
    <source>
        <dbReference type="EMBL" id="MBD0831618.1"/>
    </source>
</evidence>
<dbReference type="RefSeq" id="WP_188229410.1">
    <property type="nucleotide sequence ID" value="NZ_JACVXB010000002.1"/>
</dbReference>
<evidence type="ECO:0000259" key="9">
    <source>
        <dbReference type="Pfam" id="PF07715"/>
    </source>
</evidence>
<keyword evidence="10" id="KW-0675">Receptor</keyword>
<keyword evidence="7 8" id="KW-0998">Cell outer membrane</keyword>
<evidence type="ECO:0000313" key="11">
    <source>
        <dbReference type="Proteomes" id="UP000600588"/>
    </source>
</evidence>
<accession>A0A8J6Q693</accession>
<dbReference type="InterPro" id="IPR023997">
    <property type="entry name" value="TonB-dep_OMP_SusC/RagA_CS"/>
</dbReference>
<keyword evidence="6 8" id="KW-0472">Membrane</keyword>
<evidence type="ECO:0000256" key="7">
    <source>
        <dbReference type="ARBA" id="ARBA00023237"/>
    </source>
</evidence>
<dbReference type="InterPro" id="IPR039426">
    <property type="entry name" value="TonB-dep_rcpt-like"/>
</dbReference>
<dbReference type="InterPro" id="IPR008969">
    <property type="entry name" value="CarboxyPept-like_regulatory"/>
</dbReference>
<dbReference type="GO" id="GO:0009279">
    <property type="term" value="C:cell outer membrane"/>
    <property type="evidence" value="ECO:0007669"/>
    <property type="project" value="UniProtKB-SubCell"/>
</dbReference>
<dbReference type="GO" id="GO:0044718">
    <property type="term" value="P:siderophore transmembrane transport"/>
    <property type="evidence" value="ECO:0007669"/>
    <property type="project" value="TreeGrafter"/>
</dbReference>
<gene>
    <name evidence="10" type="ORF">ICJ83_05680</name>
</gene>
<evidence type="ECO:0000256" key="4">
    <source>
        <dbReference type="ARBA" id="ARBA00022692"/>
    </source>
</evidence>
<dbReference type="GO" id="GO:0015344">
    <property type="term" value="F:siderophore uptake transmembrane transporter activity"/>
    <property type="evidence" value="ECO:0007669"/>
    <property type="project" value="TreeGrafter"/>
</dbReference>
<dbReference type="Pfam" id="PF07715">
    <property type="entry name" value="Plug"/>
    <property type="match status" value="1"/>
</dbReference>
<dbReference type="EMBL" id="JACVXB010000002">
    <property type="protein sequence ID" value="MBD0831618.1"/>
    <property type="molecule type" value="Genomic_DNA"/>
</dbReference>
<keyword evidence="4 8" id="KW-0812">Transmembrane</keyword>
<dbReference type="NCBIfam" id="TIGR04056">
    <property type="entry name" value="OMP_RagA_SusC"/>
    <property type="match status" value="1"/>
</dbReference>
<dbReference type="PANTHER" id="PTHR30069">
    <property type="entry name" value="TONB-DEPENDENT OUTER MEMBRANE RECEPTOR"/>
    <property type="match status" value="1"/>
</dbReference>
<keyword evidence="11" id="KW-1185">Reference proteome</keyword>
<dbReference type="InterPro" id="IPR037066">
    <property type="entry name" value="Plug_dom_sf"/>
</dbReference>
<evidence type="ECO:0000256" key="3">
    <source>
        <dbReference type="ARBA" id="ARBA00022452"/>
    </source>
</evidence>
<dbReference type="InterPro" id="IPR023996">
    <property type="entry name" value="TonB-dep_OMP_SusC/RagA"/>
</dbReference>
<dbReference type="PANTHER" id="PTHR30069:SF29">
    <property type="entry name" value="HEMOGLOBIN AND HEMOGLOBIN-HAPTOGLOBIN-BINDING PROTEIN 1-RELATED"/>
    <property type="match status" value="1"/>
</dbReference>
<dbReference type="PROSITE" id="PS52016">
    <property type="entry name" value="TONB_DEPENDENT_REC_3"/>
    <property type="match status" value="1"/>
</dbReference>
<dbReference type="Gene3D" id="2.60.40.1120">
    <property type="entry name" value="Carboxypeptidase-like, regulatory domain"/>
    <property type="match status" value="1"/>
</dbReference>
<evidence type="ECO:0000256" key="6">
    <source>
        <dbReference type="ARBA" id="ARBA00023136"/>
    </source>
</evidence>